<protein>
    <submittedName>
        <fullName evidence="2">Uncharacterized protein</fullName>
    </submittedName>
</protein>
<feature type="region of interest" description="Disordered" evidence="1">
    <location>
        <begin position="29"/>
        <end position="51"/>
    </location>
</feature>
<dbReference type="EMBL" id="JARZHI010000159">
    <property type="protein sequence ID" value="MDI1437689.1"/>
    <property type="molecule type" value="Genomic_DNA"/>
</dbReference>
<evidence type="ECO:0000256" key="1">
    <source>
        <dbReference type="SAM" id="MobiDB-lite"/>
    </source>
</evidence>
<evidence type="ECO:0000313" key="2">
    <source>
        <dbReference type="EMBL" id="MDI1437689.1"/>
    </source>
</evidence>
<proteinExistence type="predicted"/>
<sequence length="51" mass="5073">MSDFGGKIAGCAGAAGELEAGWIQCTSPAASTANTNRNADPAGPRLTYETA</sequence>
<dbReference type="Proteomes" id="UP001160301">
    <property type="component" value="Unassembled WGS sequence"/>
</dbReference>
<gene>
    <name evidence="2" type="ORF">QHF89_49735</name>
</gene>
<reference evidence="2 3" key="1">
    <citation type="submission" date="2023-04" db="EMBL/GenBank/DDBJ databases">
        <title>The genome sequence of Polyangium sorediatum DSM14670.</title>
        <authorList>
            <person name="Zhang X."/>
        </authorList>
    </citation>
    <scope>NUCLEOTIDE SEQUENCE [LARGE SCALE GENOMIC DNA]</scope>
    <source>
        <strain evidence="2 3">DSM 14670</strain>
    </source>
</reference>
<evidence type="ECO:0000313" key="3">
    <source>
        <dbReference type="Proteomes" id="UP001160301"/>
    </source>
</evidence>
<organism evidence="2 3">
    <name type="scientific">Polyangium sorediatum</name>
    <dbReference type="NCBI Taxonomy" id="889274"/>
    <lineage>
        <taxon>Bacteria</taxon>
        <taxon>Pseudomonadati</taxon>
        <taxon>Myxococcota</taxon>
        <taxon>Polyangia</taxon>
        <taxon>Polyangiales</taxon>
        <taxon>Polyangiaceae</taxon>
        <taxon>Polyangium</taxon>
    </lineage>
</organism>
<accession>A0ABT6PAP6</accession>
<dbReference type="RefSeq" id="WP_284722022.1">
    <property type="nucleotide sequence ID" value="NZ_JARZHI010000159.1"/>
</dbReference>
<keyword evidence="3" id="KW-1185">Reference proteome</keyword>
<name>A0ABT6PAP6_9BACT</name>
<feature type="compositionally biased region" description="Polar residues" evidence="1">
    <location>
        <begin position="29"/>
        <end position="38"/>
    </location>
</feature>
<comment type="caution">
    <text evidence="2">The sequence shown here is derived from an EMBL/GenBank/DDBJ whole genome shotgun (WGS) entry which is preliminary data.</text>
</comment>